<evidence type="ECO:0000313" key="1">
    <source>
        <dbReference type="EMBL" id="PCJ40463.1"/>
    </source>
</evidence>
<organism evidence="1 2">
    <name type="scientific">SAR86 cluster bacterium</name>
    <dbReference type="NCBI Taxonomy" id="2030880"/>
    <lineage>
        <taxon>Bacteria</taxon>
        <taxon>Pseudomonadati</taxon>
        <taxon>Pseudomonadota</taxon>
        <taxon>Gammaproteobacteria</taxon>
        <taxon>SAR86 cluster</taxon>
    </lineage>
</organism>
<protein>
    <recommendedName>
        <fullName evidence="3">Type II toxin-antitoxin system HicB family antitoxin</fullName>
    </recommendedName>
</protein>
<evidence type="ECO:0008006" key="3">
    <source>
        <dbReference type="Google" id="ProtNLM"/>
    </source>
</evidence>
<dbReference type="AlphaFoldDB" id="A0A2A5C9N7"/>
<dbReference type="EMBL" id="NVWI01000009">
    <property type="protein sequence ID" value="PCJ40463.1"/>
    <property type="molecule type" value="Genomic_DNA"/>
</dbReference>
<proteinExistence type="predicted"/>
<dbReference type="SUPFAM" id="SSF143100">
    <property type="entry name" value="TTHA1013/TTHA0281-like"/>
    <property type="match status" value="1"/>
</dbReference>
<dbReference type="Proteomes" id="UP000228987">
    <property type="component" value="Unassembled WGS sequence"/>
</dbReference>
<evidence type="ECO:0000313" key="2">
    <source>
        <dbReference type="Proteomes" id="UP000228987"/>
    </source>
</evidence>
<reference evidence="2" key="1">
    <citation type="submission" date="2017-08" db="EMBL/GenBank/DDBJ databases">
        <title>A dynamic microbial community with high functional redundancy inhabits the cold, oxic subseafloor aquifer.</title>
        <authorList>
            <person name="Tully B.J."/>
            <person name="Wheat C.G."/>
            <person name="Glazer B.T."/>
            <person name="Huber J.A."/>
        </authorList>
    </citation>
    <scope>NUCLEOTIDE SEQUENCE [LARGE SCALE GENOMIC DNA]</scope>
</reference>
<name>A0A2A5C9N7_9GAMM</name>
<accession>A0A2A5C9N7</accession>
<sequence>MNINYTAVVKNQGDWWIGWIEEVPGVNCQEASRESLLESLSVTLREAIAFNREDAIKAAGDGFEELQIAL</sequence>
<gene>
    <name evidence="1" type="ORF">COA71_11470</name>
</gene>
<comment type="caution">
    <text evidence="1">The sequence shown here is derived from an EMBL/GenBank/DDBJ whole genome shotgun (WGS) entry which is preliminary data.</text>
</comment>
<dbReference type="InterPro" id="IPR035069">
    <property type="entry name" value="TTHA1013/TTHA0281-like"/>
</dbReference>